<protein>
    <submittedName>
        <fullName evidence="5">GntR family transcriptional regulator</fullName>
    </submittedName>
</protein>
<dbReference type="InterPro" id="IPR036390">
    <property type="entry name" value="WH_DNA-bd_sf"/>
</dbReference>
<evidence type="ECO:0000313" key="5">
    <source>
        <dbReference type="EMBL" id="QUH30803.1"/>
    </source>
</evidence>
<dbReference type="SMART" id="SM00866">
    <property type="entry name" value="UTRA"/>
    <property type="match status" value="1"/>
</dbReference>
<keyword evidence="1" id="KW-0805">Transcription regulation</keyword>
<evidence type="ECO:0000313" key="6">
    <source>
        <dbReference type="Proteomes" id="UP000677305"/>
    </source>
</evidence>
<dbReference type="InterPro" id="IPR036388">
    <property type="entry name" value="WH-like_DNA-bd_sf"/>
</dbReference>
<dbReference type="Pfam" id="PF07702">
    <property type="entry name" value="UTRA"/>
    <property type="match status" value="1"/>
</dbReference>
<organism evidence="5 6">
    <name type="scientific">Vallitalea guaymasensis</name>
    <dbReference type="NCBI Taxonomy" id="1185412"/>
    <lineage>
        <taxon>Bacteria</taxon>
        <taxon>Bacillati</taxon>
        <taxon>Bacillota</taxon>
        <taxon>Clostridia</taxon>
        <taxon>Lachnospirales</taxon>
        <taxon>Vallitaleaceae</taxon>
        <taxon>Vallitalea</taxon>
    </lineage>
</organism>
<dbReference type="GO" id="GO:0003700">
    <property type="term" value="F:DNA-binding transcription factor activity"/>
    <property type="evidence" value="ECO:0007669"/>
    <property type="project" value="InterPro"/>
</dbReference>
<dbReference type="PANTHER" id="PTHR44846">
    <property type="entry name" value="MANNOSYL-D-GLYCERATE TRANSPORT/METABOLISM SYSTEM REPRESSOR MNGR-RELATED"/>
    <property type="match status" value="1"/>
</dbReference>
<dbReference type="KEGG" id="vgu:HYG85_18500"/>
<dbReference type="RefSeq" id="WP_212690925.1">
    <property type="nucleotide sequence ID" value="NZ_CP058561.1"/>
</dbReference>
<name>A0A8J8SDE9_9FIRM</name>
<dbReference type="InterPro" id="IPR050679">
    <property type="entry name" value="Bact_HTH_transcr_reg"/>
</dbReference>
<dbReference type="Proteomes" id="UP000677305">
    <property type="component" value="Chromosome"/>
</dbReference>
<dbReference type="PROSITE" id="PS50949">
    <property type="entry name" value="HTH_GNTR"/>
    <property type="match status" value="1"/>
</dbReference>
<dbReference type="GO" id="GO:0003677">
    <property type="term" value="F:DNA binding"/>
    <property type="evidence" value="ECO:0007669"/>
    <property type="project" value="UniProtKB-KW"/>
</dbReference>
<feature type="domain" description="HTH gntR-type" evidence="4">
    <location>
        <begin position="7"/>
        <end position="75"/>
    </location>
</feature>
<accession>A0A8J8SDE9</accession>
<dbReference type="PANTHER" id="PTHR44846:SF1">
    <property type="entry name" value="MANNOSYL-D-GLYCERATE TRANSPORT_METABOLISM SYSTEM REPRESSOR MNGR-RELATED"/>
    <property type="match status" value="1"/>
</dbReference>
<evidence type="ECO:0000259" key="4">
    <source>
        <dbReference type="PROSITE" id="PS50949"/>
    </source>
</evidence>
<dbReference type="Gene3D" id="3.40.1410.10">
    <property type="entry name" value="Chorismate lyase-like"/>
    <property type="match status" value="1"/>
</dbReference>
<dbReference type="Gene3D" id="1.10.10.10">
    <property type="entry name" value="Winged helix-like DNA-binding domain superfamily/Winged helix DNA-binding domain"/>
    <property type="match status" value="1"/>
</dbReference>
<keyword evidence="3" id="KW-0804">Transcription</keyword>
<dbReference type="InterPro" id="IPR011663">
    <property type="entry name" value="UTRA"/>
</dbReference>
<dbReference type="SMART" id="SM00345">
    <property type="entry name" value="HTH_GNTR"/>
    <property type="match status" value="1"/>
</dbReference>
<evidence type="ECO:0000256" key="3">
    <source>
        <dbReference type="ARBA" id="ARBA00023163"/>
    </source>
</evidence>
<evidence type="ECO:0000256" key="1">
    <source>
        <dbReference type="ARBA" id="ARBA00023015"/>
    </source>
</evidence>
<proteinExistence type="predicted"/>
<dbReference type="AlphaFoldDB" id="A0A8J8SDE9"/>
<keyword evidence="6" id="KW-1185">Reference proteome</keyword>
<reference evidence="5 6" key="1">
    <citation type="submission" date="2020-07" db="EMBL/GenBank/DDBJ databases">
        <title>Vallitalea guaymasensis genome.</title>
        <authorList>
            <person name="Postec A."/>
        </authorList>
    </citation>
    <scope>NUCLEOTIDE SEQUENCE [LARGE SCALE GENOMIC DNA]</scope>
    <source>
        <strain evidence="5 6">Ra1766G1</strain>
    </source>
</reference>
<gene>
    <name evidence="5" type="ORF">HYG85_18500</name>
</gene>
<dbReference type="SUPFAM" id="SSF46785">
    <property type="entry name" value="Winged helix' DNA-binding domain"/>
    <property type="match status" value="1"/>
</dbReference>
<sequence>MQYNPSLPVYIQIKEDIIRKIRLGIWKENEKIPSELKLMEEYHSGRGTVREAIKLIIDEGYLYIKKGIGTFVAQREVGISIEPFVSLTYFIKMRGLNISTKILDKKEIIIDAEIAEKTGIKENTKCLFVKRLRMMDGRPIGLEVFHFVYEEENFFKDFNFENGISHYLFEELKVSVTKMNMDLEIVKAVGEEKELLQLNDDSKMMISNRVVYVNDKKDILYHLKFYCGEKLSKIGMDNFV</sequence>
<dbReference type="EMBL" id="CP058561">
    <property type="protein sequence ID" value="QUH30803.1"/>
    <property type="molecule type" value="Genomic_DNA"/>
</dbReference>
<dbReference type="InterPro" id="IPR028978">
    <property type="entry name" value="Chorismate_lyase_/UTRA_dom_sf"/>
</dbReference>
<evidence type="ECO:0000256" key="2">
    <source>
        <dbReference type="ARBA" id="ARBA00023125"/>
    </source>
</evidence>
<dbReference type="CDD" id="cd07377">
    <property type="entry name" value="WHTH_GntR"/>
    <property type="match status" value="1"/>
</dbReference>
<dbReference type="SUPFAM" id="SSF64288">
    <property type="entry name" value="Chorismate lyase-like"/>
    <property type="match status" value="1"/>
</dbReference>
<dbReference type="InterPro" id="IPR000524">
    <property type="entry name" value="Tscrpt_reg_HTH_GntR"/>
</dbReference>
<keyword evidence="2" id="KW-0238">DNA-binding</keyword>
<dbReference type="PRINTS" id="PR00035">
    <property type="entry name" value="HTHGNTR"/>
</dbReference>
<dbReference type="Pfam" id="PF00392">
    <property type="entry name" value="GntR"/>
    <property type="match status" value="1"/>
</dbReference>
<dbReference type="GO" id="GO:0045892">
    <property type="term" value="P:negative regulation of DNA-templated transcription"/>
    <property type="evidence" value="ECO:0007669"/>
    <property type="project" value="TreeGrafter"/>
</dbReference>